<sequence>ISTSIAQFVIDQNGEPVEEGDKYFIRPPIAGNVGRFTLVSRNRSCPLNVGLEIPGLPHIHGFTVVFIPFVNRLEIG</sequence>
<comment type="caution">
    <text evidence="3">The sequence shown here is derived from an EMBL/GenBank/DDBJ whole genome shotgun (WGS) entry which is preliminary data.</text>
</comment>
<dbReference type="GO" id="GO:0005576">
    <property type="term" value="C:extracellular region"/>
    <property type="evidence" value="ECO:0007669"/>
    <property type="project" value="UniProtKB-SubCell"/>
</dbReference>
<evidence type="ECO:0000256" key="1">
    <source>
        <dbReference type="ARBA" id="ARBA00004613"/>
    </source>
</evidence>
<evidence type="ECO:0000256" key="2">
    <source>
        <dbReference type="ARBA" id="ARBA00022525"/>
    </source>
</evidence>
<evidence type="ECO:0000313" key="3">
    <source>
        <dbReference type="EMBL" id="MCI67538.1"/>
    </source>
</evidence>
<dbReference type="Proteomes" id="UP000265520">
    <property type="component" value="Unassembled WGS sequence"/>
</dbReference>
<dbReference type="AlphaFoldDB" id="A0A392U368"/>
<dbReference type="Pfam" id="PF00197">
    <property type="entry name" value="Kunitz_legume"/>
    <property type="match status" value="1"/>
</dbReference>
<dbReference type="Gene3D" id="2.80.10.50">
    <property type="match status" value="1"/>
</dbReference>
<name>A0A392U368_9FABA</name>
<dbReference type="InterPro" id="IPR011065">
    <property type="entry name" value="Kunitz_inhibitor_STI-like_sf"/>
</dbReference>
<keyword evidence="4" id="KW-1185">Reference proteome</keyword>
<proteinExistence type="predicted"/>
<dbReference type="InterPro" id="IPR002160">
    <property type="entry name" value="Prot_inh_Kunz-lg"/>
</dbReference>
<dbReference type="GO" id="GO:0004866">
    <property type="term" value="F:endopeptidase inhibitor activity"/>
    <property type="evidence" value="ECO:0007669"/>
    <property type="project" value="InterPro"/>
</dbReference>
<organism evidence="3 4">
    <name type="scientific">Trifolium medium</name>
    <dbReference type="NCBI Taxonomy" id="97028"/>
    <lineage>
        <taxon>Eukaryota</taxon>
        <taxon>Viridiplantae</taxon>
        <taxon>Streptophyta</taxon>
        <taxon>Embryophyta</taxon>
        <taxon>Tracheophyta</taxon>
        <taxon>Spermatophyta</taxon>
        <taxon>Magnoliopsida</taxon>
        <taxon>eudicotyledons</taxon>
        <taxon>Gunneridae</taxon>
        <taxon>Pentapetalae</taxon>
        <taxon>rosids</taxon>
        <taxon>fabids</taxon>
        <taxon>Fabales</taxon>
        <taxon>Fabaceae</taxon>
        <taxon>Papilionoideae</taxon>
        <taxon>50 kb inversion clade</taxon>
        <taxon>NPAAA clade</taxon>
        <taxon>Hologalegina</taxon>
        <taxon>IRL clade</taxon>
        <taxon>Trifolieae</taxon>
        <taxon>Trifolium</taxon>
    </lineage>
</organism>
<evidence type="ECO:0000313" key="4">
    <source>
        <dbReference type="Proteomes" id="UP000265520"/>
    </source>
</evidence>
<keyword evidence="2" id="KW-0964">Secreted</keyword>
<feature type="non-terminal residue" evidence="3">
    <location>
        <position position="1"/>
    </location>
</feature>
<dbReference type="EMBL" id="LXQA010718880">
    <property type="protein sequence ID" value="MCI67538.1"/>
    <property type="molecule type" value="Genomic_DNA"/>
</dbReference>
<protein>
    <submittedName>
        <fullName evidence="3">Alpha-amylase/subtilisin inhibitor</fullName>
    </submittedName>
</protein>
<reference evidence="3 4" key="1">
    <citation type="journal article" date="2018" name="Front. Plant Sci.">
        <title>Red Clover (Trifolium pratense) and Zigzag Clover (T. medium) - A Picture of Genomic Similarities and Differences.</title>
        <authorList>
            <person name="Dluhosova J."/>
            <person name="Istvanek J."/>
            <person name="Nedelnik J."/>
            <person name="Repkova J."/>
        </authorList>
    </citation>
    <scope>NUCLEOTIDE SEQUENCE [LARGE SCALE GENOMIC DNA]</scope>
    <source>
        <strain evidence="4">cv. 10/8</strain>
        <tissue evidence="3">Leaf</tissue>
    </source>
</reference>
<comment type="subcellular location">
    <subcellularLocation>
        <location evidence="1">Secreted</location>
    </subcellularLocation>
</comment>
<accession>A0A392U368</accession>
<dbReference type="SUPFAM" id="SSF50386">
    <property type="entry name" value="STI-like"/>
    <property type="match status" value="1"/>
</dbReference>